<sequence>MVSNRYAAAHANPKGAGDARPTADQIVEDEGLEGKLLDKIIVITGCSSGLGLETTRALFKTGARLFLTARNLEKAREALKDVSEDKQRIQIFQLDQTSLDSVRKCAGEINKAANGKLNILICNAGVWRLPEGRTKDGFETQWAVNHLSHFLLFQLLKPSLLAASTPAFNSRVVVVASMEHREAKQINWENVNLEGQYDRSRAYAQSKLANIYMANEIERRYGGNGLHALAVHPGGAATGIQKMDWANVLFVIKKMVSPRVRTVMRMVKSPAQAAGTQVWAAISHELEGVGGKYLEDCQESEPVKKGYHGDDAGYESFTYNKEAEKKCWIKSCEQVGFTDS</sequence>
<dbReference type="PANTHER" id="PTHR43157:SF31">
    <property type="entry name" value="PHOSPHATIDYLINOSITOL-GLYCAN BIOSYNTHESIS CLASS F PROTEIN"/>
    <property type="match status" value="1"/>
</dbReference>
<reference evidence="3 4" key="1">
    <citation type="submission" date="2016-03" db="EMBL/GenBank/DDBJ databases">
        <title>Comparative genomics of Pseudogymnoascus destructans, the fungus causing white-nose syndrome of bats.</title>
        <authorList>
            <person name="Palmer J.M."/>
            <person name="Drees K.P."/>
            <person name="Foster J.T."/>
            <person name="Lindner D.L."/>
        </authorList>
    </citation>
    <scope>NUCLEOTIDE SEQUENCE [LARGE SCALE GENOMIC DNA]</scope>
    <source>
        <strain evidence="3 4">UAMH 10579</strain>
    </source>
</reference>
<reference evidence="4" key="2">
    <citation type="journal article" date="2018" name="Nat. Commun.">
        <title>Extreme sensitivity to ultraviolet light in the fungal pathogen causing white-nose syndrome of bats.</title>
        <authorList>
            <person name="Palmer J.M."/>
            <person name="Drees K.P."/>
            <person name="Foster J.T."/>
            <person name="Lindner D.L."/>
        </authorList>
    </citation>
    <scope>NUCLEOTIDE SEQUENCE [LARGE SCALE GENOMIC DNA]</scope>
    <source>
        <strain evidence="4">UAMH 10579</strain>
    </source>
</reference>
<organism evidence="3 4">
    <name type="scientific">Pseudogymnoascus verrucosus</name>
    <dbReference type="NCBI Taxonomy" id="342668"/>
    <lineage>
        <taxon>Eukaryota</taxon>
        <taxon>Fungi</taxon>
        <taxon>Dikarya</taxon>
        <taxon>Ascomycota</taxon>
        <taxon>Pezizomycotina</taxon>
        <taxon>Leotiomycetes</taxon>
        <taxon>Thelebolales</taxon>
        <taxon>Thelebolaceae</taxon>
        <taxon>Pseudogymnoascus</taxon>
    </lineage>
</organism>
<dbReference type="EMBL" id="KV460267">
    <property type="protein sequence ID" value="OBT92484.1"/>
    <property type="molecule type" value="Genomic_DNA"/>
</dbReference>
<dbReference type="GeneID" id="28842975"/>
<dbReference type="GO" id="GO:0016491">
    <property type="term" value="F:oxidoreductase activity"/>
    <property type="evidence" value="ECO:0007669"/>
    <property type="project" value="UniProtKB-KW"/>
</dbReference>
<accession>A0A1B8G9H1</accession>
<evidence type="ECO:0000256" key="1">
    <source>
        <dbReference type="ARBA" id="ARBA00023002"/>
    </source>
</evidence>
<evidence type="ECO:0000313" key="3">
    <source>
        <dbReference type="EMBL" id="OBT92484.1"/>
    </source>
</evidence>
<protein>
    <submittedName>
        <fullName evidence="3">Uncharacterized protein</fullName>
    </submittedName>
</protein>
<dbReference type="InterPro" id="IPR002347">
    <property type="entry name" value="SDR_fam"/>
</dbReference>
<name>A0A1B8G9H1_9PEZI</name>
<keyword evidence="1" id="KW-0560">Oxidoreductase</keyword>
<dbReference type="Pfam" id="PF00106">
    <property type="entry name" value="adh_short"/>
    <property type="match status" value="1"/>
</dbReference>
<dbReference type="RefSeq" id="XP_018126217.1">
    <property type="nucleotide sequence ID" value="XM_018279002.2"/>
</dbReference>
<keyword evidence="4" id="KW-1185">Reference proteome</keyword>
<evidence type="ECO:0000313" key="4">
    <source>
        <dbReference type="Proteomes" id="UP000091956"/>
    </source>
</evidence>
<dbReference type="STRING" id="342668.A0A1B8G9H1"/>
<feature type="region of interest" description="Disordered" evidence="2">
    <location>
        <begin position="1"/>
        <end position="22"/>
    </location>
</feature>
<dbReference type="SUPFAM" id="SSF51735">
    <property type="entry name" value="NAD(P)-binding Rossmann-fold domains"/>
    <property type="match status" value="1"/>
</dbReference>
<dbReference type="Gene3D" id="3.40.50.720">
    <property type="entry name" value="NAD(P)-binding Rossmann-like Domain"/>
    <property type="match status" value="1"/>
</dbReference>
<dbReference type="Proteomes" id="UP000091956">
    <property type="component" value="Unassembled WGS sequence"/>
</dbReference>
<dbReference type="PRINTS" id="PR00081">
    <property type="entry name" value="GDHRDH"/>
</dbReference>
<dbReference type="InterPro" id="IPR036291">
    <property type="entry name" value="NAD(P)-bd_dom_sf"/>
</dbReference>
<dbReference type="AlphaFoldDB" id="A0A1B8G9H1"/>
<gene>
    <name evidence="3" type="ORF">VE01_09589</name>
</gene>
<dbReference type="PANTHER" id="PTHR43157">
    <property type="entry name" value="PHOSPHATIDYLINOSITOL-GLYCAN BIOSYNTHESIS CLASS F PROTEIN-RELATED"/>
    <property type="match status" value="1"/>
</dbReference>
<proteinExistence type="predicted"/>
<evidence type="ECO:0000256" key="2">
    <source>
        <dbReference type="SAM" id="MobiDB-lite"/>
    </source>
</evidence>